<reference evidence="9" key="2">
    <citation type="submission" date="2010-01" db="EMBL/GenBank/DDBJ databases">
        <title>The complete genome of Conexibacter woesei DSM 14684.</title>
        <authorList>
            <consortium name="US DOE Joint Genome Institute (JGI-PGF)"/>
            <person name="Lucas S."/>
            <person name="Copeland A."/>
            <person name="Lapidus A."/>
            <person name="Glavina del Rio T."/>
            <person name="Dalin E."/>
            <person name="Tice H."/>
            <person name="Bruce D."/>
            <person name="Goodwin L."/>
            <person name="Pitluck S."/>
            <person name="Kyrpides N."/>
            <person name="Mavromatis K."/>
            <person name="Ivanova N."/>
            <person name="Mikhailova N."/>
            <person name="Chertkov O."/>
            <person name="Brettin T."/>
            <person name="Detter J.C."/>
            <person name="Han C."/>
            <person name="Larimer F."/>
            <person name="Land M."/>
            <person name="Hauser L."/>
            <person name="Markowitz V."/>
            <person name="Cheng J.-F."/>
            <person name="Hugenholtz P."/>
            <person name="Woyke T."/>
            <person name="Wu D."/>
            <person name="Pukall R."/>
            <person name="Steenblock K."/>
            <person name="Schneider S."/>
            <person name="Klenk H.-P."/>
            <person name="Eisen J.A."/>
        </authorList>
    </citation>
    <scope>NUCLEOTIDE SEQUENCE [LARGE SCALE GENOMIC DNA]</scope>
    <source>
        <strain evidence="9">DSM 14684 / CIP 108061 / JCM 11494 / NBRC 100937 / ID131577</strain>
    </source>
</reference>
<evidence type="ECO:0000313" key="8">
    <source>
        <dbReference type="EMBL" id="ADB48754.1"/>
    </source>
</evidence>
<dbReference type="GO" id="GO:0000160">
    <property type="term" value="P:phosphorelay signal transduction system"/>
    <property type="evidence" value="ECO:0007669"/>
    <property type="project" value="InterPro"/>
</dbReference>
<reference evidence="8 9" key="1">
    <citation type="journal article" date="2010" name="Stand. Genomic Sci.">
        <title>Complete genome sequence of Conexibacter woesei type strain (ID131577).</title>
        <authorList>
            <person name="Pukall R."/>
            <person name="Lapidus A."/>
            <person name="Glavina Del Rio T."/>
            <person name="Copeland A."/>
            <person name="Tice H."/>
            <person name="Cheng J.-F."/>
            <person name="Lucas S."/>
            <person name="Chen F."/>
            <person name="Nolan M."/>
            <person name="Bruce D."/>
            <person name="Goodwin L."/>
            <person name="Pitluck S."/>
            <person name="Mavromatis K."/>
            <person name="Ivanova N."/>
            <person name="Ovchinnikova G."/>
            <person name="Pati A."/>
            <person name="Chen A."/>
            <person name="Palaniappan K."/>
            <person name="Land M."/>
            <person name="Hauser L."/>
            <person name="Chang Y.-J."/>
            <person name="Jeffries C.D."/>
            <person name="Chain P."/>
            <person name="Meincke L."/>
            <person name="Sims D."/>
            <person name="Brettin T."/>
            <person name="Detter J.C."/>
            <person name="Rohde M."/>
            <person name="Goeker M."/>
            <person name="Bristow J."/>
            <person name="Eisen J.A."/>
            <person name="Markowitz V."/>
            <person name="Kyrpides N.C."/>
            <person name="Klenk H.-P."/>
            <person name="Hugenholtz P."/>
        </authorList>
    </citation>
    <scope>NUCLEOTIDE SEQUENCE [LARGE SCALE GENOMIC DNA]</scope>
    <source>
        <strain evidence="9">DSM 14684 / CIP 108061 / JCM 11494 / NBRC 100937 / ID131577</strain>
    </source>
</reference>
<dbReference type="SUPFAM" id="SSF52172">
    <property type="entry name" value="CheY-like"/>
    <property type="match status" value="1"/>
</dbReference>
<dbReference type="PROSITE" id="PS50110">
    <property type="entry name" value="RESPONSE_REGULATORY"/>
    <property type="match status" value="1"/>
</dbReference>
<gene>
    <name evidence="8" type="ordered locus">Cwoe_0318</name>
</gene>
<sequence>MDVPPLRVLIADDEVLLSAGLARLLEDAGMEVVAQVATADRIVPAVEQLAPDVAIVDVQMPPGRADDGLQAAIAIRRAAHLRTRVLVLSNFLEERYPLELIGDDASGAGYLLKERVGDVASFADAVRRVAAGGSALDPEVVRLMVGRHRRDDPLAALTPREREVLELMAEGLSNQGIAGALGVSQAVVEKHVTHLFQKLGAAAAPDRNRRVTAVLTLLRAS</sequence>
<accession>D3F681</accession>
<evidence type="ECO:0000256" key="3">
    <source>
        <dbReference type="ARBA" id="ARBA00023125"/>
    </source>
</evidence>
<dbReference type="PRINTS" id="PR00038">
    <property type="entry name" value="HTHLUXR"/>
</dbReference>
<dbReference type="AlphaFoldDB" id="D3F681"/>
<dbReference type="PANTHER" id="PTHR43214">
    <property type="entry name" value="TWO-COMPONENT RESPONSE REGULATOR"/>
    <property type="match status" value="1"/>
</dbReference>
<proteinExistence type="predicted"/>
<dbReference type="InterPro" id="IPR011006">
    <property type="entry name" value="CheY-like_superfamily"/>
</dbReference>
<dbReference type="SMART" id="SM00448">
    <property type="entry name" value="REC"/>
    <property type="match status" value="1"/>
</dbReference>
<evidence type="ECO:0000313" key="9">
    <source>
        <dbReference type="Proteomes" id="UP000008229"/>
    </source>
</evidence>
<dbReference type="InterPro" id="IPR001789">
    <property type="entry name" value="Sig_transdc_resp-reg_receiver"/>
</dbReference>
<organism evidence="8 9">
    <name type="scientific">Conexibacter woesei (strain DSM 14684 / CCUG 47730 / CIP 108061 / JCM 11494 / NBRC 100937 / ID131577)</name>
    <dbReference type="NCBI Taxonomy" id="469383"/>
    <lineage>
        <taxon>Bacteria</taxon>
        <taxon>Bacillati</taxon>
        <taxon>Actinomycetota</taxon>
        <taxon>Thermoleophilia</taxon>
        <taxon>Solirubrobacterales</taxon>
        <taxon>Conexibacteraceae</taxon>
        <taxon>Conexibacter</taxon>
    </lineage>
</organism>
<dbReference type="Pfam" id="PF00072">
    <property type="entry name" value="Response_reg"/>
    <property type="match status" value="1"/>
</dbReference>
<dbReference type="KEGG" id="cwo:Cwoe_0318"/>
<dbReference type="HOGENOM" id="CLU_000445_90_0_11"/>
<keyword evidence="3" id="KW-0238">DNA-binding</keyword>
<protein>
    <submittedName>
        <fullName evidence="8">Two component transcriptional regulator, LuxR family</fullName>
    </submittedName>
</protein>
<dbReference type="InterPro" id="IPR000792">
    <property type="entry name" value="Tscrpt_reg_LuxR_C"/>
</dbReference>
<dbReference type="SMART" id="SM00421">
    <property type="entry name" value="HTH_LUXR"/>
    <property type="match status" value="1"/>
</dbReference>
<dbReference type="CDD" id="cd17535">
    <property type="entry name" value="REC_NarL-like"/>
    <property type="match status" value="1"/>
</dbReference>
<keyword evidence="4" id="KW-0804">Transcription</keyword>
<dbReference type="EMBL" id="CP001854">
    <property type="protein sequence ID" value="ADB48754.1"/>
    <property type="molecule type" value="Genomic_DNA"/>
</dbReference>
<evidence type="ECO:0000256" key="5">
    <source>
        <dbReference type="PROSITE-ProRule" id="PRU00169"/>
    </source>
</evidence>
<name>D3F681_CONWI</name>
<dbReference type="CDD" id="cd06170">
    <property type="entry name" value="LuxR_C_like"/>
    <property type="match status" value="1"/>
</dbReference>
<dbReference type="GO" id="GO:0003677">
    <property type="term" value="F:DNA binding"/>
    <property type="evidence" value="ECO:0007669"/>
    <property type="project" value="UniProtKB-KW"/>
</dbReference>
<dbReference type="STRING" id="469383.Cwoe_0318"/>
<feature type="domain" description="Response regulatory" evidence="7">
    <location>
        <begin position="7"/>
        <end position="128"/>
    </location>
</feature>
<keyword evidence="2" id="KW-0805">Transcription regulation</keyword>
<dbReference type="InterPro" id="IPR058245">
    <property type="entry name" value="NreC/VraR/RcsB-like_REC"/>
</dbReference>
<dbReference type="Gene3D" id="3.40.50.2300">
    <property type="match status" value="1"/>
</dbReference>
<dbReference type="Proteomes" id="UP000008229">
    <property type="component" value="Chromosome"/>
</dbReference>
<dbReference type="PROSITE" id="PS50043">
    <property type="entry name" value="HTH_LUXR_2"/>
    <property type="match status" value="1"/>
</dbReference>
<dbReference type="eggNOG" id="COG2197">
    <property type="taxonomic scope" value="Bacteria"/>
</dbReference>
<dbReference type="RefSeq" id="WP_012931807.1">
    <property type="nucleotide sequence ID" value="NC_013739.1"/>
</dbReference>
<keyword evidence="9" id="KW-1185">Reference proteome</keyword>
<evidence type="ECO:0000256" key="1">
    <source>
        <dbReference type="ARBA" id="ARBA00022553"/>
    </source>
</evidence>
<dbReference type="GO" id="GO:0006355">
    <property type="term" value="P:regulation of DNA-templated transcription"/>
    <property type="evidence" value="ECO:0007669"/>
    <property type="project" value="InterPro"/>
</dbReference>
<feature type="modified residue" description="4-aspartylphosphate" evidence="5">
    <location>
        <position position="57"/>
    </location>
</feature>
<dbReference type="Pfam" id="PF00196">
    <property type="entry name" value="GerE"/>
    <property type="match status" value="1"/>
</dbReference>
<evidence type="ECO:0000256" key="4">
    <source>
        <dbReference type="ARBA" id="ARBA00023163"/>
    </source>
</evidence>
<keyword evidence="1 5" id="KW-0597">Phosphoprotein</keyword>
<feature type="domain" description="HTH luxR-type" evidence="6">
    <location>
        <begin position="150"/>
        <end position="221"/>
    </location>
</feature>
<dbReference type="InterPro" id="IPR039420">
    <property type="entry name" value="WalR-like"/>
</dbReference>
<evidence type="ECO:0000256" key="2">
    <source>
        <dbReference type="ARBA" id="ARBA00023015"/>
    </source>
</evidence>
<evidence type="ECO:0000259" key="7">
    <source>
        <dbReference type="PROSITE" id="PS50110"/>
    </source>
</evidence>
<evidence type="ECO:0000259" key="6">
    <source>
        <dbReference type="PROSITE" id="PS50043"/>
    </source>
</evidence>
<dbReference type="PANTHER" id="PTHR43214:SF24">
    <property type="entry name" value="TRANSCRIPTIONAL REGULATORY PROTEIN NARL-RELATED"/>
    <property type="match status" value="1"/>
</dbReference>